<name>A0AAD7XM54_9STRA</name>
<evidence type="ECO:0000256" key="3">
    <source>
        <dbReference type="ARBA" id="ARBA00022448"/>
    </source>
</evidence>
<dbReference type="PANTHER" id="PTHR11099:SF0">
    <property type="entry name" value="VACUOLAR PROTEIN SORTING-ASSOCIATED PROTEIN 35"/>
    <property type="match status" value="1"/>
</dbReference>
<feature type="region of interest" description="Disordered" evidence="7">
    <location>
        <begin position="567"/>
        <end position="630"/>
    </location>
</feature>
<evidence type="ECO:0000256" key="4">
    <source>
        <dbReference type="ARBA" id="ARBA00022927"/>
    </source>
</evidence>
<dbReference type="GO" id="GO:0005829">
    <property type="term" value="C:cytosol"/>
    <property type="evidence" value="ECO:0007669"/>
    <property type="project" value="GOC"/>
</dbReference>
<dbReference type="EMBL" id="JAQMWT010000453">
    <property type="protein sequence ID" value="KAJ8601095.1"/>
    <property type="molecule type" value="Genomic_DNA"/>
</dbReference>
<proteinExistence type="inferred from homology"/>
<keyword evidence="9" id="KW-1185">Reference proteome</keyword>
<evidence type="ECO:0000313" key="9">
    <source>
        <dbReference type="Proteomes" id="UP001230188"/>
    </source>
</evidence>
<dbReference type="Proteomes" id="UP001230188">
    <property type="component" value="Unassembled WGS sequence"/>
</dbReference>
<gene>
    <name evidence="8" type="ORF">CTAYLR_007836</name>
</gene>
<comment type="caution">
    <text evidence="8">The sequence shown here is derived from an EMBL/GenBank/DDBJ whole genome shotgun (WGS) entry which is preliminary data.</text>
</comment>
<dbReference type="GO" id="GO:0042147">
    <property type="term" value="P:retrograde transport, endosome to Golgi"/>
    <property type="evidence" value="ECO:0007669"/>
    <property type="project" value="InterPro"/>
</dbReference>
<feature type="compositionally biased region" description="Low complexity" evidence="7">
    <location>
        <begin position="613"/>
        <end position="622"/>
    </location>
</feature>
<dbReference type="GO" id="GO:0006886">
    <property type="term" value="P:intracellular protein transport"/>
    <property type="evidence" value="ECO:0007669"/>
    <property type="project" value="TreeGrafter"/>
</dbReference>
<dbReference type="Pfam" id="PF03635">
    <property type="entry name" value="Vps35"/>
    <property type="match status" value="1"/>
</dbReference>
<comment type="similarity">
    <text evidence="2 6">Belongs to the VPS35 family.</text>
</comment>
<evidence type="ECO:0000256" key="7">
    <source>
        <dbReference type="SAM" id="MobiDB-lite"/>
    </source>
</evidence>
<evidence type="ECO:0000256" key="5">
    <source>
        <dbReference type="ARBA" id="ARBA00023136"/>
    </source>
</evidence>
<keyword evidence="5" id="KW-0472">Membrane</keyword>
<dbReference type="PANTHER" id="PTHR11099">
    <property type="entry name" value="VACUOLAR SORTING PROTEIN 35"/>
    <property type="match status" value="1"/>
</dbReference>
<dbReference type="GO" id="GO:0005770">
    <property type="term" value="C:late endosome"/>
    <property type="evidence" value="ECO:0007669"/>
    <property type="project" value="TreeGrafter"/>
</dbReference>
<organism evidence="8 9">
    <name type="scientific">Chrysophaeum taylorii</name>
    <dbReference type="NCBI Taxonomy" id="2483200"/>
    <lineage>
        <taxon>Eukaryota</taxon>
        <taxon>Sar</taxon>
        <taxon>Stramenopiles</taxon>
        <taxon>Ochrophyta</taxon>
        <taxon>Pelagophyceae</taxon>
        <taxon>Pelagomonadales</taxon>
        <taxon>Pelagomonadaceae</taxon>
        <taxon>Chrysophaeum</taxon>
    </lineage>
</organism>
<keyword evidence="4 6" id="KW-0653">Protein transport</keyword>
<feature type="compositionally biased region" description="Polar residues" evidence="7">
    <location>
        <begin position="483"/>
        <end position="493"/>
    </location>
</feature>
<dbReference type="AlphaFoldDB" id="A0AAD7XM54"/>
<dbReference type="Gene3D" id="1.25.40.660">
    <property type="entry name" value="Vacuolar protein sorting-associated protein 35, helical subcomplex Vps35-C"/>
    <property type="match status" value="2"/>
</dbReference>
<protein>
    <recommendedName>
        <fullName evidence="6">Vacuolar protein sorting-associated protein 35</fullName>
    </recommendedName>
</protein>
<feature type="compositionally biased region" description="Basic and acidic residues" evidence="7">
    <location>
        <begin position="575"/>
        <end position="598"/>
    </location>
</feature>
<dbReference type="InterPro" id="IPR005378">
    <property type="entry name" value="Vps35"/>
</dbReference>
<keyword evidence="3 6" id="KW-0813">Transport</keyword>
<evidence type="ECO:0000256" key="1">
    <source>
        <dbReference type="ARBA" id="ARBA00004170"/>
    </source>
</evidence>
<feature type="compositionally biased region" description="Acidic residues" evidence="7">
    <location>
        <begin position="599"/>
        <end position="612"/>
    </location>
</feature>
<evidence type="ECO:0000313" key="8">
    <source>
        <dbReference type="EMBL" id="KAJ8601095.1"/>
    </source>
</evidence>
<feature type="region of interest" description="Disordered" evidence="7">
    <location>
        <begin position="477"/>
        <end position="497"/>
    </location>
</feature>
<comment type="subcellular location">
    <subcellularLocation>
        <location evidence="1">Membrane</location>
        <topology evidence="1">Peripheral membrane protein</topology>
    </subcellularLocation>
</comment>
<sequence>MAAPGSSDLDNQEAYLKEATRKVKEQGFFMKRCMDSSDLKGALNHASDMLRELRTGVLTPRNYYELHMKTLDELHHLDDFFGQLCKDGTKTASELYEQVQACGDVLPRLYLLITVGATYIETRQAPAKDILNDLVEMAKGVQHPMRGLFLRNYLSHACRDKLPDTGSKFEGQGGDVSHAVDFVLRNFSETNRLWVRMQNQGPSKERKRREKERQDLRILVGTNLVRLSQLEGVDVERYVQAVLPKLLEQVVNCKDSIAQPYLLDCIIQVFPDEFHLATLDSFLETCTQLRDKVNVRVILEAMMKRLAAGARDAQSSSSGEAVARTPPKAFAAFNSCVTKLLEEKKGAIELAELLRLQAALLEFALECYPGRLDYVNHCFGTCAAVLRQDPPRTEPLDDTEAEQLERVLALPLAPSGGLGGVLELTLFGELVEYLPWRRRRDVSLGVVRAVLGAGEPLDSVESVEKLFSMIGPLLRDGPDDATGGQQQKSSATSDAVPDEATEQLLVARLSHLFQHDDTDALFRIFGAARRHFGQGGIDRVRYTLVPLVFRALALARAVRAVETKIAEQQAEEQAEENKKPAEEPPPPTEKEPAEKTTDGEEEEAPEEEEEEAPAAAEAPAATTEERTTIKPPQYSSRKVFQFVHEIVTAMAGSFPSLSLNLFLQCAQEADKCGFKAIAYEFVSQAFIIYEDELPDSKAQLRALHSMVGSLLLSRGFDDSDYDALATKTTQYAAKLLKKPDQCRMVATCSLLFWSDDPSRVRDGRRVLECLQRSLKIADACMTSSSPPIHLFVEILDHYVAHFEKKNPMITPKYIQGLVALINEHIDNMDRVDGRADLEAHYRNTLARIKAKEIIPLP</sequence>
<evidence type="ECO:0000256" key="6">
    <source>
        <dbReference type="PIRNR" id="PIRNR009375"/>
    </source>
</evidence>
<dbReference type="InterPro" id="IPR042491">
    <property type="entry name" value="Vps35_C"/>
</dbReference>
<accession>A0AAD7XM54</accession>
<dbReference type="PIRSF" id="PIRSF009375">
    <property type="entry name" value="Retromer_Vps35"/>
    <property type="match status" value="1"/>
</dbReference>
<comment type="function">
    <text evidence="6">Plays a role in vesicular protein sorting.</text>
</comment>
<dbReference type="GO" id="GO:0030906">
    <property type="term" value="C:retromer, cargo-selective complex"/>
    <property type="evidence" value="ECO:0007669"/>
    <property type="project" value="InterPro"/>
</dbReference>
<reference evidence="8" key="1">
    <citation type="submission" date="2023-01" db="EMBL/GenBank/DDBJ databases">
        <title>Metagenome sequencing of chrysophaentin producing Chrysophaeum taylorii.</title>
        <authorList>
            <person name="Davison J."/>
            <person name="Bewley C."/>
        </authorList>
    </citation>
    <scope>NUCLEOTIDE SEQUENCE</scope>
    <source>
        <strain evidence="8">NIES-1699</strain>
    </source>
</reference>
<evidence type="ECO:0000256" key="2">
    <source>
        <dbReference type="ARBA" id="ARBA00006536"/>
    </source>
</evidence>